<dbReference type="PATRIC" id="fig|1423751.3.peg.682"/>
<evidence type="ECO:0000313" key="4">
    <source>
        <dbReference type="EMBL" id="CCI87827.1"/>
    </source>
</evidence>
<dbReference type="Pfam" id="PF07261">
    <property type="entry name" value="DnaB_2"/>
    <property type="match status" value="1"/>
</dbReference>
<organism evidence="4 6">
    <name type="scientific">Lactobacillus gigeriorum DSM 23908 = CRBIP 24.85</name>
    <dbReference type="NCBI Taxonomy" id="1423751"/>
    <lineage>
        <taxon>Bacteria</taxon>
        <taxon>Bacillati</taxon>
        <taxon>Bacillota</taxon>
        <taxon>Bacilli</taxon>
        <taxon>Lactobacillales</taxon>
        <taxon>Lactobacillaceae</taxon>
        <taxon>Lactobacillus</taxon>
    </lineage>
</organism>
<dbReference type="Gene3D" id="1.10.10.630">
    <property type="entry name" value="DnaD domain-like"/>
    <property type="match status" value="1"/>
</dbReference>
<protein>
    <submittedName>
        <fullName evidence="4">Initiation of chromosome replication protein</fullName>
    </submittedName>
</protein>
<reference evidence="5 7" key="2">
    <citation type="journal article" date="2015" name="Genome Announc.">
        <title>Expanding the biotechnology potential of lactobacilli through comparative genomics of 213 strains and associated genera.</title>
        <authorList>
            <person name="Sun Z."/>
            <person name="Harris H.M."/>
            <person name="McCann A."/>
            <person name="Guo C."/>
            <person name="Argimon S."/>
            <person name="Zhang W."/>
            <person name="Yang X."/>
            <person name="Jeffery I.B."/>
            <person name="Cooney J.C."/>
            <person name="Kagawa T.F."/>
            <person name="Liu W."/>
            <person name="Song Y."/>
            <person name="Salvetti E."/>
            <person name="Wrobel A."/>
            <person name="Rasinkangas P."/>
            <person name="Parkhill J."/>
            <person name="Rea M.C."/>
            <person name="O'Sullivan O."/>
            <person name="Ritari J."/>
            <person name="Douillard F.P."/>
            <person name="Paul Ross R."/>
            <person name="Yang R."/>
            <person name="Briner A.E."/>
            <person name="Felis G.E."/>
            <person name="de Vos W.M."/>
            <person name="Barrangou R."/>
            <person name="Klaenhammer T.R."/>
            <person name="Caufield P.W."/>
            <person name="Cui Y."/>
            <person name="Zhang H."/>
            <person name="O'Toole P.W."/>
        </authorList>
    </citation>
    <scope>NUCLEOTIDE SEQUENCE [LARGE SCALE GENOMIC DNA]</scope>
    <source>
        <strain evidence="5 7">DSM 23908</strain>
    </source>
</reference>
<dbReference type="STRING" id="1423751.FC38_GL000659"/>
<gene>
    <name evidence="4" type="ORF">BN52_00665</name>
    <name evidence="5" type="ORF">FC38_GL000659</name>
</gene>
<dbReference type="InterPro" id="IPR034829">
    <property type="entry name" value="DnaD-like_sf"/>
</dbReference>
<dbReference type="InterPro" id="IPR053162">
    <property type="entry name" value="DnaD"/>
</dbReference>
<dbReference type="AlphaFoldDB" id="I7J3M9"/>
<dbReference type="OrthoDB" id="9770238at2"/>
<dbReference type="InterPro" id="IPR036388">
    <property type="entry name" value="WH-like_DNA-bd_sf"/>
</dbReference>
<dbReference type="Proteomes" id="UP000009326">
    <property type="component" value="Unassembled WGS sequence"/>
</dbReference>
<comment type="similarity">
    <text evidence="1">Belongs to the DnaB/DnaD family.</text>
</comment>
<comment type="caution">
    <text evidence="4">The sequence shown here is derived from an EMBL/GenBank/DDBJ whole genome shotgun (WGS) entry which is preliminary data.</text>
</comment>
<dbReference type="PANTHER" id="PTHR37293">
    <property type="entry name" value="PHAGE REPLICATION PROTEIN-RELATED"/>
    <property type="match status" value="1"/>
</dbReference>
<proteinExistence type="inferred from homology"/>
<sequence length="214" mass="24709">MEFQDYRHLGFTTLQNGLIAYYPKLNISDPGFITLIQLEAFSQKGGDFPTNEKIAANTNMTANQVASVIQQLINQDLIIIDQTQDGQGKIGNKYNLAPLYRKLDKVLEKEIVPQATTSSQYIGSSTYLENNPLNSLTRKFEIEFGRYLSPIEREEIAAWLNVDHYSDKIIELALREAVLSQVYNLKYVDRILLNWQRRNLKTVEEIQTYLQRNK</sequence>
<dbReference type="EMBL" id="CAKC01000093">
    <property type="protein sequence ID" value="CCI87827.1"/>
    <property type="molecule type" value="Genomic_DNA"/>
</dbReference>
<dbReference type="InterPro" id="IPR053843">
    <property type="entry name" value="DnaD_N"/>
</dbReference>
<feature type="domain" description="DnaB/C C-terminal" evidence="2">
    <location>
        <begin position="139"/>
        <end position="209"/>
    </location>
</feature>
<dbReference type="Pfam" id="PF21984">
    <property type="entry name" value="DnaD_N"/>
    <property type="match status" value="1"/>
</dbReference>
<evidence type="ECO:0000259" key="3">
    <source>
        <dbReference type="Pfam" id="PF21984"/>
    </source>
</evidence>
<name>I7J3M9_9LACO</name>
<feature type="domain" description="DnaD N-terminal" evidence="3">
    <location>
        <begin position="18"/>
        <end position="110"/>
    </location>
</feature>
<dbReference type="RefSeq" id="WP_008474165.1">
    <property type="nucleotide sequence ID" value="NZ_AYZO01000002.1"/>
</dbReference>
<reference evidence="4 6" key="1">
    <citation type="submission" date="2012-06" db="EMBL/GenBank/DDBJ databases">
        <title>Draft genome sequence of Lactobacillus gigeriorum CRBIP 24.85T, isolated from chicken crop.</title>
        <authorList>
            <person name="Cousin S."/>
            <person name="Ma L."/>
            <person name="Creno S."/>
            <person name="Clermont D."/>
            <person name="Loux V."/>
            <person name="Bizet C."/>
            <person name="Bouchier C."/>
        </authorList>
    </citation>
    <scope>NUCLEOTIDE SEQUENCE [LARGE SCALE GENOMIC DNA]</scope>
    <source>
        <strain evidence="6">CRBIP 24.85T</strain>
        <strain evidence="4">Type strain: CRBIP 24.85</strain>
    </source>
</reference>
<evidence type="ECO:0000259" key="2">
    <source>
        <dbReference type="Pfam" id="PF07261"/>
    </source>
</evidence>
<dbReference type="EMBL" id="AYZO01000002">
    <property type="protein sequence ID" value="KRN14576.1"/>
    <property type="molecule type" value="Genomic_DNA"/>
</dbReference>
<keyword evidence="7" id="KW-1185">Reference proteome</keyword>
<dbReference type="NCBIfam" id="TIGR01446">
    <property type="entry name" value="DnaD_dom"/>
    <property type="match status" value="1"/>
</dbReference>
<accession>I7J3M9</accession>
<evidence type="ECO:0000256" key="1">
    <source>
        <dbReference type="ARBA" id="ARBA00093462"/>
    </source>
</evidence>
<evidence type="ECO:0000313" key="5">
    <source>
        <dbReference type="EMBL" id="KRN14576.1"/>
    </source>
</evidence>
<dbReference type="SUPFAM" id="SSF158499">
    <property type="entry name" value="DnaD domain-like"/>
    <property type="match status" value="1"/>
</dbReference>
<dbReference type="PANTHER" id="PTHR37293:SF6">
    <property type="entry name" value="DNA REPLICATION PROTEIN DNAD"/>
    <property type="match status" value="1"/>
</dbReference>
<dbReference type="Gene3D" id="1.10.10.10">
    <property type="entry name" value="Winged helix-like DNA-binding domain superfamily/Winged helix DNA-binding domain"/>
    <property type="match status" value="1"/>
</dbReference>
<evidence type="ECO:0000313" key="6">
    <source>
        <dbReference type="Proteomes" id="UP000009326"/>
    </source>
</evidence>
<dbReference type="Proteomes" id="UP000051521">
    <property type="component" value="Unassembled WGS sequence"/>
</dbReference>
<dbReference type="InterPro" id="IPR006343">
    <property type="entry name" value="DnaB/C_C"/>
</dbReference>
<evidence type="ECO:0000313" key="7">
    <source>
        <dbReference type="Proteomes" id="UP000051521"/>
    </source>
</evidence>